<keyword evidence="2" id="KW-0614">Plasmid</keyword>
<evidence type="ECO:0000256" key="1">
    <source>
        <dbReference type="SAM" id="MobiDB-lite"/>
    </source>
</evidence>
<dbReference type="AlphaFoldDB" id="A0A553SQJ7"/>
<evidence type="ECO:0000313" key="2">
    <source>
        <dbReference type="EMBL" id="TRZ39263.1"/>
    </source>
</evidence>
<name>A0A553SQJ7_NIACI</name>
<feature type="region of interest" description="Disordered" evidence="1">
    <location>
        <begin position="1"/>
        <end position="29"/>
    </location>
</feature>
<sequence>MSDLLNKNKKIDRIENQPPKGTFNPNNIFVPEQNKKDEIIKEKTTSIRLTTKNRDKLKALMSLLEKDSIDQVLDVVLTQHETTLSKDKKKDYDTLLKIYSKKK</sequence>
<dbReference type="RefSeq" id="WP_185762842.1">
    <property type="nucleotide sequence ID" value="NZ_CM017506.1"/>
</dbReference>
<organism evidence="2">
    <name type="scientific">Niallia circulans</name>
    <name type="common">Bacillus circulans</name>
    <dbReference type="NCBI Taxonomy" id="1397"/>
    <lineage>
        <taxon>Bacteria</taxon>
        <taxon>Bacillati</taxon>
        <taxon>Bacillota</taxon>
        <taxon>Bacilli</taxon>
        <taxon>Bacillales</taxon>
        <taxon>Bacillaceae</taxon>
        <taxon>Niallia</taxon>
    </lineage>
</organism>
<gene>
    <name evidence="2" type="ORF">CEQ21_07805</name>
</gene>
<proteinExistence type="predicted"/>
<dbReference type="EMBL" id="RIBP01000003">
    <property type="protein sequence ID" value="TRZ39263.1"/>
    <property type="molecule type" value="Genomic_DNA"/>
</dbReference>
<comment type="caution">
    <text evidence="2">The sequence shown here is derived from an EMBL/GenBank/DDBJ whole genome shotgun (WGS) entry which is preliminary data.</text>
</comment>
<geneLocation type="plasmid" evidence="2">
    <name>unnamed2</name>
</geneLocation>
<protein>
    <submittedName>
        <fullName evidence="2">Uncharacterized protein</fullName>
    </submittedName>
</protein>
<reference evidence="2" key="1">
    <citation type="submission" date="2018-10" db="EMBL/GenBank/DDBJ databases">
        <title>FDA dAtabase for Regulatory Grade micrObial Sequences (FDA-ARGOS): Supporting development and validation of Infectious Disease Dx tests.</title>
        <authorList>
            <person name="Minogue T."/>
            <person name="Wolcott M."/>
            <person name="Wasieloski L."/>
            <person name="Aguilar W."/>
            <person name="Moore D."/>
            <person name="Tallon L.J."/>
            <person name="Sadzewicz L."/>
            <person name="Sengamalay N."/>
            <person name="Ott S."/>
            <person name="Godinez A."/>
            <person name="Nagaraj S."/>
            <person name="Vavikolanu K."/>
            <person name="Vyas G."/>
            <person name="Nadendla S."/>
            <person name="Aluvathingal J."/>
            <person name="Sichtig H."/>
        </authorList>
    </citation>
    <scope>NUCLEOTIDE SEQUENCE</scope>
    <source>
        <strain evidence="2">FDAARGOS_343</strain>
        <plasmid evidence="2">unnamed2</plasmid>
    </source>
</reference>
<dbReference type="Proteomes" id="UP000319837">
    <property type="component" value="Plasmid unnamed2"/>
</dbReference>
<accession>A0A553SQJ7</accession>